<dbReference type="SUPFAM" id="SSF52743">
    <property type="entry name" value="Subtilisin-like"/>
    <property type="match status" value="1"/>
</dbReference>
<dbReference type="InterPro" id="IPR050131">
    <property type="entry name" value="Peptidase_S8_subtilisin-like"/>
</dbReference>
<dbReference type="PRINTS" id="PR00723">
    <property type="entry name" value="SUBTILISIN"/>
</dbReference>
<reference evidence="11 13" key="1">
    <citation type="submission" date="2015-02" db="EMBL/GenBank/DDBJ databases">
        <title>Physiological reanalysis, assessment of diazotrophy, and genome sequences of multiple isolates of Streptomyces thermoautotrophicus.</title>
        <authorList>
            <person name="MacKellar D.C."/>
            <person name="Lieber L."/>
            <person name="Norman J."/>
            <person name="Bolger A."/>
            <person name="Tobin C."/>
            <person name="Murray J.W."/>
            <person name="Prell J."/>
        </authorList>
    </citation>
    <scope>NUCLEOTIDE SEQUENCE [LARGE SCALE GENOMIC DNA]</scope>
    <source>
        <strain evidence="11 13">UBT1</strain>
    </source>
</reference>
<organism evidence="11 12">
    <name type="scientific">Carbonactinospora thermoautotrophica</name>
    <dbReference type="NCBI Taxonomy" id="1469144"/>
    <lineage>
        <taxon>Bacteria</taxon>
        <taxon>Bacillati</taxon>
        <taxon>Actinomycetota</taxon>
        <taxon>Actinomycetes</taxon>
        <taxon>Kitasatosporales</taxon>
        <taxon>Carbonactinosporaceae</taxon>
        <taxon>Carbonactinospora</taxon>
    </lineage>
</organism>
<dbReference type="PATRIC" id="fig|1469144.8.peg.1156"/>
<dbReference type="InterPro" id="IPR015500">
    <property type="entry name" value="Peptidase_S8_subtilisin-rel"/>
</dbReference>
<evidence type="ECO:0000256" key="5">
    <source>
        <dbReference type="PROSITE-ProRule" id="PRU01240"/>
    </source>
</evidence>
<evidence type="ECO:0000256" key="3">
    <source>
        <dbReference type="ARBA" id="ARBA00022801"/>
    </source>
</evidence>
<evidence type="ECO:0000313" key="13">
    <source>
        <dbReference type="Proteomes" id="UP000070659"/>
    </source>
</evidence>
<evidence type="ECO:0000256" key="1">
    <source>
        <dbReference type="ARBA" id="ARBA00011073"/>
    </source>
</evidence>
<feature type="active site" description="Charge relay system" evidence="5">
    <location>
        <position position="200"/>
    </location>
</feature>
<evidence type="ECO:0000313" key="12">
    <source>
        <dbReference type="Proteomes" id="UP000070598"/>
    </source>
</evidence>
<keyword evidence="7" id="KW-0732">Signal</keyword>
<dbReference type="Pfam" id="PF00082">
    <property type="entry name" value="Peptidase_S8"/>
    <property type="match status" value="1"/>
</dbReference>
<sequence>MTVPIHRRRRTMALLVAAGLSIGGALAVPATAANERPNPLNQHTAPEVKAALVAHPRDKIGEHDRQLLAEAVARGEKTVTAMLAVDQRQTRRVADQLRGIGARVDRVDERVGYVRAQVPPGKVEQAAAVGGVVALDLKEYFRPPEPAPEQRVADTARVPAPGPGTPDANPYLPTHETGAVRFRQQHPSWDGRGVTIGILDTGVDLDHPALQKTTTGQRKIVDSVTATDPIYDGDATWRAMITSVIGPVFVYRGQIWTAPAGEYKINVVTEKNTDFPGCAPTDDIVCGDLNRDGDSDDVFGILYRPGDHAVWVDTDGDRDFTDEQLMRPYGVSRQVGHLGQDKPGTEVRETLPFVVQYREDVELPQGGVADFVNLGVIAGAHGTHVAGITAAHRMFGGRMNGAAPGAQIVSVRGCLFGPGCSSVALVEGMIWLVADRHVDVVNLSIGGLPALNDANNARAELYNRLIRQYGVQLFISAGNSGAGLNTVGDPSVADDVVSVGAAISKATWKANYGAEVAYRMGVFNFSSRGPREDGGFKPDIVAPGSAISSIPVQTVGQPVPEAGYSLPVGYGMFNGTSMAAPQATGAAALLLSAARQTGAQATPAQLRQAVFSAAKPIAGIPVHVQGYGMFDVPGAWNLLKRDLTPDAFTVSAPVCTPLSDKLATPHQGAGVYNRCAAGGHEPGEAKDYLVTVTRASGDPRPKAYRLSLQGNDGTFRTYASTVTLPRGVPVKIRLTAAPTVGAHSAILRLDDPATPGLDLGVLNTVVAAPTLDEPRYTWQATGSVNRNEYRSYFVSVPADTRVLQVNLADVADGSQTRWIAYNPWGLPVESTSSLVCYTNLGGGNGCDPASRFYAHPIPGVWEFVVESRRTSPLLENPFRLTTQAQGITVTPDPVTFESLPKGQATGFEVTARNDFGPVTVTPQGGALGSLLATTRTITKGETHLYTVQVPEGATRFEVAIGNPGDPAADLDLTVRKDGVVVGRSADGDSDEVVTLDEPEPGTYEVEVYGYETKPGGTSYDYREVVFAPRYGTVTAPGDAISLANGQTVTVTGSVTIQQAPPGGHQLYGEVPLVSPAGAAVGTATVVIESVS</sequence>
<reference evidence="12" key="2">
    <citation type="submission" date="2015-02" db="EMBL/GenBank/DDBJ databases">
        <title>Physiological reanalysis, assessment of diazotrophy, and genome sequences of multiple isolates of Streptomyces thermoautotrophicus.</title>
        <authorList>
            <person name="MacKellar D.C."/>
            <person name="Lieber L."/>
            <person name="Norman J."/>
            <person name="Bolger A."/>
            <person name="Tobin C."/>
            <person name="Murray J.W."/>
            <person name="Friesen M."/>
            <person name="Prell J."/>
        </authorList>
    </citation>
    <scope>NUCLEOTIDE SEQUENCE [LARGE SCALE GENOMIC DNA]</scope>
    <source>
        <strain evidence="12">UBT1</strain>
    </source>
</reference>
<dbReference type="InterPro" id="IPR023827">
    <property type="entry name" value="Peptidase_S8_Asp-AS"/>
</dbReference>
<evidence type="ECO:0000256" key="6">
    <source>
        <dbReference type="RuleBase" id="RU003355"/>
    </source>
</evidence>
<evidence type="ECO:0000259" key="9">
    <source>
        <dbReference type="Pfam" id="PF04151"/>
    </source>
</evidence>
<dbReference type="GO" id="GO:0004252">
    <property type="term" value="F:serine-type endopeptidase activity"/>
    <property type="evidence" value="ECO:0007669"/>
    <property type="project" value="UniProtKB-UniRule"/>
</dbReference>
<dbReference type="PROSITE" id="PS00138">
    <property type="entry name" value="SUBTILASE_SER"/>
    <property type="match status" value="1"/>
</dbReference>
<proteinExistence type="inferred from homology"/>
<dbReference type="PROSITE" id="PS00136">
    <property type="entry name" value="SUBTILASE_ASP"/>
    <property type="match status" value="1"/>
</dbReference>
<dbReference type="Proteomes" id="UP000070659">
    <property type="component" value="Unassembled WGS sequence"/>
</dbReference>
<feature type="active site" description="Charge relay system" evidence="5">
    <location>
        <position position="577"/>
    </location>
</feature>
<evidence type="ECO:0000256" key="7">
    <source>
        <dbReference type="SAM" id="SignalP"/>
    </source>
</evidence>
<accession>A0A132NGT1</accession>
<dbReference type="InterPro" id="IPR036852">
    <property type="entry name" value="Peptidase_S8/S53_dom_sf"/>
</dbReference>
<name>A0A132NGT1_9ACTN</name>
<keyword evidence="4 5" id="KW-0720">Serine protease</keyword>
<evidence type="ECO:0000259" key="8">
    <source>
        <dbReference type="Pfam" id="PF00082"/>
    </source>
</evidence>
<evidence type="ECO:0000256" key="4">
    <source>
        <dbReference type="ARBA" id="ARBA00022825"/>
    </source>
</evidence>
<dbReference type="Gene3D" id="3.40.50.200">
    <property type="entry name" value="Peptidase S8/S53 domain"/>
    <property type="match status" value="2"/>
</dbReference>
<dbReference type="EMBL" id="JYIK01000840">
    <property type="protein sequence ID" value="KWX09321.1"/>
    <property type="molecule type" value="Genomic_DNA"/>
</dbReference>
<feature type="active site" description="Charge relay system" evidence="5">
    <location>
        <position position="381"/>
    </location>
</feature>
<dbReference type="GO" id="GO:0006508">
    <property type="term" value="P:proteolysis"/>
    <property type="evidence" value="ECO:0007669"/>
    <property type="project" value="UniProtKB-KW"/>
</dbReference>
<feature type="domain" description="Peptidase S8/S53" evidence="8">
    <location>
        <begin position="191"/>
        <end position="628"/>
    </location>
</feature>
<feature type="domain" description="Peptidase C-terminal archaeal/bacterial" evidence="9">
    <location>
        <begin position="942"/>
        <end position="1009"/>
    </location>
</feature>
<feature type="signal peptide" evidence="7">
    <location>
        <begin position="1"/>
        <end position="32"/>
    </location>
</feature>
<keyword evidence="2 5" id="KW-0645">Protease</keyword>
<dbReference type="InterPro" id="IPR023828">
    <property type="entry name" value="Peptidase_S8_Ser-AS"/>
</dbReference>
<dbReference type="Proteomes" id="UP000070598">
    <property type="component" value="Unassembled WGS sequence"/>
</dbReference>
<comment type="similarity">
    <text evidence="1 5 6">Belongs to the peptidase S8 family.</text>
</comment>
<dbReference type="PANTHER" id="PTHR43806">
    <property type="entry name" value="PEPTIDASE S8"/>
    <property type="match status" value="1"/>
</dbReference>
<dbReference type="EMBL" id="JYIJ01000019">
    <property type="protein sequence ID" value="KWW98066.1"/>
    <property type="molecule type" value="Genomic_DNA"/>
</dbReference>
<dbReference type="PANTHER" id="PTHR43806:SF11">
    <property type="entry name" value="CEREVISIN-RELATED"/>
    <property type="match status" value="1"/>
</dbReference>
<dbReference type="InterPro" id="IPR007280">
    <property type="entry name" value="Peptidase_C_arc/bac"/>
</dbReference>
<evidence type="ECO:0000256" key="2">
    <source>
        <dbReference type="ARBA" id="ARBA00022670"/>
    </source>
</evidence>
<evidence type="ECO:0000313" key="11">
    <source>
        <dbReference type="EMBL" id="KWX09321.1"/>
    </source>
</evidence>
<dbReference type="Gene3D" id="2.60.120.380">
    <property type="match status" value="1"/>
</dbReference>
<feature type="chain" id="PRO_5010447101" evidence="7">
    <location>
        <begin position="33"/>
        <end position="1091"/>
    </location>
</feature>
<keyword evidence="3 5" id="KW-0378">Hydrolase</keyword>
<comment type="caution">
    <text evidence="11">The sequence shown here is derived from an EMBL/GenBank/DDBJ whole genome shotgun (WGS) entry which is preliminary data.</text>
</comment>
<protein>
    <submittedName>
        <fullName evidence="11">Serine protease</fullName>
    </submittedName>
</protein>
<dbReference type="InterPro" id="IPR000209">
    <property type="entry name" value="Peptidase_S8/S53_dom"/>
</dbReference>
<evidence type="ECO:0000313" key="10">
    <source>
        <dbReference type="EMBL" id="KWW98066.1"/>
    </source>
</evidence>
<dbReference type="Pfam" id="PF04151">
    <property type="entry name" value="PPC"/>
    <property type="match status" value="1"/>
</dbReference>
<dbReference type="AlphaFoldDB" id="A0A132NGT1"/>
<gene>
    <name evidence="10" type="ORF">TH66_22495</name>
    <name evidence="11" type="ORF">TR74_10280</name>
</gene>
<dbReference type="PROSITE" id="PS51892">
    <property type="entry name" value="SUBTILASE"/>
    <property type="match status" value="1"/>
</dbReference>